<protein>
    <submittedName>
        <fullName evidence="2">Uncharacterized protein</fullName>
    </submittedName>
</protein>
<dbReference type="Proteomes" id="UP000262583">
    <property type="component" value="Chromosome"/>
</dbReference>
<gene>
    <name evidence="2" type="ORF">BRCON_2362</name>
</gene>
<keyword evidence="1" id="KW-0812">Transmembrane</keyword>
<feature type="transmembrane region" description="Helical" evidence="1">
    <location>
        <begin position="78"/>
        <end position="99"/>
    </location>
</feature>
<dbReference type="EMBL" id="CP030759">
    <property type="protein sequence ID" value="AXA37132.1"/>
    <property type="molecule type" value="Genomic_DNA"/>
</dbReference>
<feature type="transmembrane region" description="Helical" evidence="1">
    <location>
        <begin position="37"/>
        <end position="58"/>
    </location>
</feature>
<keyword evidence="1" id="KW-1133">Transmembrane helix</keyword>
<dbReference type="AlphaFoldDB" id="A0A2Z4Y8Y0"/>
<name>A0A2Z4Y8Y0_SUMC1</name>
<proteinExistence type="predicted"/>
<sequence length="194" mass="22089">MKDSRGKVIARVGGLIVRRTPTGLFHFEYRDATILEIALFPLVYFLIGFLLVGAAYFVSLGRVVTYLTIFGGPFAGLVALFVVGLWGGLTGALWAFSAYREFRRGNRQRTDHKLQKRLQQLLAEDSPWVRAHLSAECDAQHATSTMPIQSFKEAISGIPQPLNSRWNYVVWDDSSPYPRLRDCWRQAPQRIRMK</sequence>
<evidence type="ECO:0000256" key="1">
    <source>
        <dbReference type="SAM" id="Phobius"/>
    </source>
</evidence>
<dbReference type="KEGG" id="schv:BRCON_2362"/>
<evidence type="ECO:0000313" key="2">
    <source>
        <dbReference type="EMBL" id="AXA37132.1"/>
    </source>
</evidence>
<organism evidence="2 3">
    <name type="scientific">Sumerlaea chitinivorans</name>
    <dbReference type="NCBI Taxonomy" id="2250252"/>
    <lineage>
        <taxon>Bacteria</taxon>
        <taxon>Candidatus Sumerlaeota</taxon>
        <taxon>Candidatus Sumerlaeia</taxon>
        <taxon>Candidatus Sumerlaeales</taxon>
        <taxon>Candidatus Sumerlaeaceae</taxon>
        <taxon>Candidatus Sumerlaea</taxon>
    </lineage>
</organism>
<reference evidence="2 3" key="1">
    <citation type="submission" date="2018-05" db="EMBL/GenBank/DDBJ databases">
        <title>A metagenomic window into the 2 km-deep terrestrial subsurface aquifer revealed taxonomically and functionally diverse microbial community comprising novel uncultured bacterial lineages.</title>
        <authorList>
            <person name="Kadnikov V.V."/>
            <person name="Mardanov A.V."/>
            <person name="Beletsky A.V."/>
            <person name="Banks D."/>
            <person name="Pimenov N.V."/>
            <person name="Frank Y.A."/>
            <person name="Karnachuk O.V."/>
            <person name="Ravin N.V."/>
        </authorList>
    </citation>
    <scope>NUCLEOTIDE SEQUENCE [LARGE SCALE GENOMIC DNA]</scope>
    <source>
        <strain evidence="2">BY</strain>
    </source>
</reference>
<evidence type="ECO:0000313" key="3">
    <source>
        <dbReference type="Proteomes" id="UP000262583"/>
    </source>
</evidence>
<keyword evidence="1" id="KW-0472">Membrane</keyword>
<accession>A0A2Z4Y8Y0</accession>